<feature type="signal peptide" evidence="1">
    <location>
        <begin position="1"/>
        <end position="38"/>
    </location>
</feature>
<comment type="caution">
    <text evidence="2">The sequence shown here is derived from an EMBL/GenBank/DDBJ whole genome shotgun (WGS) entry which is preliminary data.</text>
</comment>
<accession>A0ABP8IUU3</accession>
<evidence type="ECO:0000313" key="3">
    <source>
        <dbReference type="Proteomes" id="UP001500454"/>
    </source>
</evidence>
<dbReference type="EMBL" id="BAABHA010000002">
    <property type="protein sequence ID" value="GAA4374605.1"/>
    <property type="molecule type" value="Genomic_DNA"/>
</dbReference>
<organism evidence="2 3">
    <name type="scientific">Hymenobacter koreensis</name>
    <dbReference type="NCBI Taxonomy" id="1084523"/>
    <lineage>
        <taxon>Bacteria</taxon>
        <taxon>Pseudomonadati</taxon>
        <taxon>Bacteroidota</taxon>
        <taxon>Cytophagia</taxon>
        <taxon>Cytophagales</taxon>
        <taxon>Hymenobacteraceae</taxon>
        <taxon>Hymenobacter</taxon>
    </lineage>
</organism>
<feature type="chain" id="PRO_5047008886" evidence="1">
    <location>
        <begin position="39"/>
        <end position="819"/>
    </location>
</feature>
<dbReference type="Proteomes" id="UP001500454">
    <property type="component" value="Unassembled WGS sequence"/>
</dbReference>
<reference evidence="3" key="1">
    <citation type="journal article" date="2019" name="Int. J. Syst. Evol. Microbiol.">
        <title>The Global Catalogue of Microorganisms (GCM) 10K type strain sequencing project: providing services to taxonomists for standard genome sequencing and annotation.</title>
        <authorList>
            <consortium name="The Broad Institute Genomics Platform"/>
            <consortium name="The Broad Institute Genome Sequencing Center for Infectious Disease"/>
            <person name="Wu L."/>
            <person name="Ma J."/>
        </authorList>
    </citation>
    <scope>NUCLEOTIDE SEQUENCE [LARGE SCALE GENOMIC DNA]</scope>
    <source>
        <strain evidence="3">JCM 17924</strain>
    </source>
</reference>
<evidence type="ECO:0000256" key="1">
    <source>
        <dbReference type="SAM" id="SignalP"/>
    </source>
</evidence>
<dbReference type="RefSeq" id="WP_345221298.1">
    <property type="nucleotide sequence ID" value="NZ_BAABHA010000002.1"/>
</dbReference>
<keyword evidence="1" id="KW-0732">Signal</keyword>
<name>A0ABP8IUU3_9BACT</name>
<proteinExistence type="predicted"/>
<gene>
    <name evidence="2" type="ORF">GCM10023186_06180</name>
</gene>
<protein>
    <submittedName>
        <fullName evidence="2">Plug domain-containing protein</fullName>
    </submittedName>
</protein>
<sequence length="819" mass="91097">MKINQQVASALSGSGSWKLRGCWIAALVALGAVSPAQAQEPAAPGIHKAFEQYAKRDVHEKLFMHIDRSQYVSGDQLWFKLYAAIGTRHKPIPLSKVAYVELLDGKQTPVLQAKIELRNAMGYGSLQLPATLPSGKYTLRAYTNWMKNFGPEYYYHSSVAVVNTFAATLPAAPADSAAVDVQFFPEGGNLVRGLPATVAFKITGKDGRGLPAEGTLLDAQGQVVARFKTLRFGMGRFTFTPTTVGNGYTAVVKLPNQETLTRRAPAVYEHGYVLSADQPNPSELRLTIAANTSDATNEEVYVLGHAGQQVVVAKSIQLAEGRGQLVLQRTSLPEGILHFTLFNGQQRPVCERLYFRRPQNQLVITAATDKARYSTREKVRLNVSAAGMLGPAAPAHLSVAVYRLDSLDAASPPDIGSYLWLTSDLRGLVENPSYYLQSEDEQTREAADNLMLTQGWRRFSWEKILANVAPPMHVAELNGHLIQGRVLKDSGVPAAGIAAFLASPGRAVNLYSAVSKPDGTIGFETRNFYGPKQIVLQTNTRRDSTYRFDIINPFSTEYARPWPGAWQMTEQYRPDLTQRHLRMQIQNAYLRPQRGISPSSATESTAFFGQPNERYRLDDFTRFKVMEEVMREYVPGVQVRIRKDGFHFMVADPVNRAFFNDDPIVLIDGVPFFDTNVVMKTDPLKVQRLEVLTGRYLHHGLMFNGLVSYVSYQGDMAGQVPDPRALMQAYEGLQQEREFYAPRYETEQQMQSRLPDLRQLLYWNPAVITAASTTQQVDFYTSDEAGKYVVLIQGLANTGLSGNCRFTFEVTQSAVAQGR</sequence>
<keyword evidence="3" id="KW-1185">Reference proteome</keyword>
<evidence type="ECO:0000313" key="2">
    <source>
        <dbReference type="EMBL" id="GAA4374605.1"/>
    </source>
</evidence>
<dbReference type="Gene3D" id="2.60.40.1930">
    <property type="match status" value="1"/>
</dbReference>